<sequence length="393" mass="43140">MRTRPGIGGHRQEHSFYYPSSSPASSPFEMRYLDSQLEYPTSAMTLATASTAQTYAIALFSLLIMVLIVKFQRDNATLQTDSSVPKTHSQGILPSATVTDDESKKRRQHFVQVYCRTKKALQDLPYLARYASVNQMVAYCLNKPIPTLDECSFEEPMTVLAQAVETPTLTIPAIVLWSPIASSKEQHEDAVRFPYSSSRTQDAALLRPNEQYCPRSPVEKTARPMVVFKRRFSSLRMSRQISAPLPASPSPVVPDLPTDVELSRCSSGSQSTELLDSPLDVQSREPFCDQRVAATADVSLYAKAIISYGLAKAKANSEDASRLAGTVCSCNFRLSQAADQPSHQSYTQFESPGARARLGATNRAALRCLLAAEHTPGAHVSSRTSCLIHALAQ</sequence>
<reference evidence="3 4" key="1">
    <citation type="journal article" date="2011" name="J. Gen. Appl. Microbiol.">
        <title>Draft genome sequencing of the enigmatic basidiomycete Mixia osmundae.</title>
        <authorList>
            <person name="Nishida H."/>
            <person name="Nagatsuka Y."/>
            <person name="Sugiyama J."/>
        </authorList>
    </citation>
    <scope>NUCLEOTIDE SEQUENCE [LARGE SCALE GENOMIC DNA]</scope>
    <source>
        <strain evidence="4">CBS 9802 / IAM 14324 / JCM 22182 / KY 12970</strain>
    </source>
</reference>
<comment type="caution">
    <text evidence="3">The sequence shown here is derived from an EMBL/GenBank/DDBJ whole genome shotgun (WGS) entry which is preliminary data.</text>
</comment>
<reference evidence="3 4" key="2">
    <citation type="journal article" date="2012" name="Open Biol.">
        <title>Characteristics of nucleosomes and linker DNA regions on the genome of the basidiomycete Mixia osmundae revealed by mono- and dinucleosome mapping.</title>
        <authorList>
            <person name="Nishida H."/>
            <person name="Kondo S."/>
            <person name="Matsumoto T."/>
            <person name="Suzuki Y."/>
            <person name="Yoshikawa H."/>
            <person name="Taylor T.D."/>
            <person name="Sugiyama J."/>
        </authorList>
    </citation>
    <scope>NUCLEOTIDE SEQUENCE [LARGE SCALE GENOMIC DNA]</scope>
    <source>
        <strain evidence="4">CBS 9802 / IAM 14324 / JCM 22182 / KY 12970</strain>
    </source>
</reference>
<name>G7DVM7_MIXOS</name>
<keyword evidence="2" id="KW-0472">Membrane</keyword>
<dbReference type="Proteomes" id="UP000009131">
    <property type="component" value="Unassembled WGS sequence"/>
</dbReference>
<dbReference type="HOGENOM" id="CLU_702240_0_0_1"/>
<proteinExistence type="predicted"/>
<feature type="region of interest" description="Disordered" evidence="1">
    <location>
        <begin position="1"/>
        <end position="25"/>
    </location>
</feature>
<feature type="compositionally biased region" description="Polar residues" evidence="1">
    <location>
        <begin position="80"/>
        <end position="98"/>
    </location>
</feature>
<evidence type="ECO:0000313" key="4">
    <source>
        <dbReference type="Proteomes" id="UP000009131"/>
    </source>
</evidence>
<feature type="compositionally biased region" description="Low complexity" evidence="1">
    <location>
        <begin position="15"/>
        <end position="25"/>
    </location>
</feature>
<dbReference type="EMBL" id="BABT02000044">
    <property type="protein sequence ID" value="GAA94637.1"/>
    <property type="molecule type" value="Genomic_DNA"/>
</dbReference>
<evidence type="ECO:0000256" key="2">
    <source>
        <dbReference type="SAM" id="Phobius"/>
    </source>
</evidence>
<protein>
    <submittedName>
        <fullName evidence="3">Uncharacterized protein</fullName>
    </submittedName>
</protein>
<dbReference type="RefSeq" id="XP_014568099.1">
    <property type="nucleotide sequence ID" value="XM_014712613.1"/>
</dbReference>
<organism evidence="3 4">
    <name type="scientific">Mixia osmundae (strain CBS 9802 / IAM 14324 / JCM 22182 / KY 12970)</name>
    <dbReference type="NCBI Taxonomy" id="764103"/>
    <lineage>
        <taxon>Eukaryota</taxon>
        <taxon>Fungi</taxon>
        <taxon>Dikarya</taxon>
        <taxon>Basidiomycota</taxon>
        <taxon>Pucciniomycotina</taxon>
        <taxon>Mixiomycetes</taxon>
        <taxon>Mixiales</taxon>
        <taxon>Mixiaceae</taxon>
        <taxon>Mixia</taxon>
    </lineage>
</organism>
<dbReference type="InParanoid" id="G7DVM7"/>
<keyword evidence="4" id="KW-1185">Reference proteome</keyword>
<keyword evidence="2" id="KW-0812">Transmembrane</keyword>
<dbReference type="AlphaFoldDB" id="G7DVM7"/>
<gene>
    <name evidence="3" type="primary">Mo01289</name>
    <name evidence="3" type="ORF">E5Q_01289</name>
</gene>
<feature type="transmembrane region" description="Helical" evidence="2">
    <location>
        <begin position="52"/>
        <end position="69"/>
    </location>
</feature>
<evidence type="ECO:0000256" key="1">
    <source>
        <dbReference type="SAM" id="MobiDB-lite"/>
    </source>
</evidence>
<evidence type="ECO:0000313" key="3">
    <source>
        <dbReference type="EMBL" id="GAA94637.1"/>
    </source>
</evidence>
<keyword evidence="2" id="KW-1133">Transmembrane helix</keyword>
<accession>G7DVM7</accession>
<feature type="region of interest" description="Disordered" evidence="1">
    <location>
        <begin position="80"/>
        <end position="104"/>
    </location>
</feature>